<reference evidence="2 3" key="1">
    <citation type="submission" date="2021-06" db="EMBL/GenBank/DDBJ databases">
        <authorList>
            <person name="Palmer J.M."/>
        </authorList>
    </citation>
    <scope>NUCLEOTIDE SEQUENCE [LARGE SCALE GENOMIC DNA]</scope>
    <source>
        <strain evidence="2 3">AS_MEX2019</strain>
        <tissue evidence="2">Muscle</tissue>
    </source>
</reference>
<evidence type="ECO:0000313" key="3">
    <source>
        <dbReference type="Proteomes" id="UP001469553"/>
    </source>
</evidence>
<dbReference type="EMBL" id="JAHRIP010025176">
    <property type="protein sequence ID" value="MEQ2289856.1"/>
    <property type="molecule type" value="Genomic_DNA"/>
</dbReference>
<proteinExistence type="predicted"/>
<evidence type="ECO:0000256" key="1">
    <source>
        <dbReference type="SAM" id="MobiDB-lite"/>
    </source>
</evidence>
<feature type="region of interest" description="Disordered" evidence="1">
    <location>
        <begin position="66"/>
        <end position="101"/>
    </location>
</feature>
<accession>A0ABV0Y835</accession>
<sequence>MAAWHSGDMTWAKLPLCSADLAWAELQQHRSGDLAWAELLLCSADVAWAELQHRSGYLAWAALQPPHSPSAPAVVERAEPRDRTADVSSPPPSAAEPSDPWCSPAVREVHVWQKHSVKTCVMEDPGMQMSRQHDSK</sequence>
<dbReference type="Proteomes" id="UP001469553">
    <property type="component" value="Unassembled WGS sequence"/>
</dbReference>
<feature type="compositionally biased region" description="Basic and acidic residues" evidence="1">
    <location>
        <begin position="76"/>
        <end position="85"/>
    </location>
</feature>
<protein>
    <submittedName>
        <fullName evidence="2">Uncharacterized protein</fullName>
    </submittedName>
</protein>
<gene>
    <name evidence="2" type="ORF">AMECASPLE_037493</name>
</gene>
<comment type="caution">
    <text evidence="2">The sequence shown here is derived from an EMBL/GenBank/DDBJ whole genome shotgun (WGS) entry which is preliminary data.</text>
</comment>
<evidence type="ECO:0000313" key="2">
    <source>
        <dbReference type="EMBL" id="MEQ2289856.1"/>
    </source>
</evidence>
<name>A0ABV0Y835_9TELE</name>
<organism evidence="2 3">
    <name type="scientific">Ameca splendens</name>
    <dbReference type="NCBI Taxonomy" id="208324"/>
    <lineage>
        <taxon>Eukaryota</taxon>
        <taxon>Metazoa</taxon>
        <taxon>Chordata</taxon>
        <taxon>Craniata</taxon>
        <taxon>Vertebrata</taxon>
        <taxon>Euteleostomi</taxon>
        <taxon>Actinopterygii</taxon>
        <taxon>Neopterygii</taxon>
        <taxon>Teleostei</taxon>
        <taxon>Neoteleostei</taxon>
        <taxon>Acanthomorphata</taxon>
        <taxon>Ovalentaria</taxon>
        <taxon>Atherinomorphae</taxon>
        <taxon>Cyprinodontiformes</taxon>
        <taxon>Goodeidae</taxon>
        <taxon>Ameca</taxon>
    </lineage>
</organism>
<keyword evidence="3" id="KW-1185">Reference proteome</keyword>